<feature type="region of interest" description="Disordered" evidence="1">
    <location>
        <begin position="95"/>
        <end position="115"/>
    </location>
</feature>
<gene>
    <name evidence="2" type="ORF">Naga_100245g1</name>
</gene>
<organism evidence="2 3">
    <name type="scientific">Nannochloropsis gaditana</name>
    <dbReference type="NCBI Taxonomy" id="72520"/>
    <lineage>
        <taxon>Eukaryota</taxon>
        <taxon>Sar</taxon>
        <taxon>Stramenopiles</taxon>
        <taxon>Ochrophyta</taxon>
        <taxon>Eustigmatophyceae</taxon>
        <taxon>Eustigmatales</taxon>
        <taxon>Monodopsidaceae</taxon>
        <taxon>Nannochloropsis</taxon>
    </lineage>
</organism>
<evidence type="ECO:0000313" key="3">
    <source>
        <dbReference type="Proteomes" id="UP000019335"/>
    </source>
</evidence>
<dbReference type="EMBL" id="AZIL01001887">
    <property type="protein sequence ID" value="EWM23048.1"/>
    <property type="molecule type" value="Genomic_DNA"/>
</dbReference>
<reference evidence="2 3" key="1">
    <citation type="journal article" date="2014" name="Mol. Plant">
        <title>Chromosome Scale Genome Assembly and Transcriptome Profiling of Nannochloropsis gaditana in Nitrogen Depletion.</title>
        <authorList>
            <person name="Corteggiani Carpinelli E."/>
            <person name="Telatin A."/>
            <person name="Vitulo N."/>
            <person name="Forcato C."/>
            <person name="D'Angelo M."/>
            <person name="Schiavon R."/>
            <person name="Vezzi A."/>
            <person name="Giacometti G.M."/>
            <person name="Morosinotto T."/>
            <person name="Valle G."/>
        </authorList>
    </citation>
    <scope>NUCLEOTIDE SEQUENCE [LARGE SCALE GENOMIC DNA]</scope>
    <source>
        <strain evidence="2 3">B-31</strain>
    </source>
</reference>
<accession>W7THT2</accession>
<feature type="region of interest" description="Disordered" evidence="1">
    <location>
        <begin position="141"/>
        <end position="182"/>
    </location>
</feature>
<proteinExistence type="predicted"/>
<dbReference type="AlphaFoldDB" id="W7THT2"/>
<feature type="region of interest" description="Disordered" evidence="1">
    <location>
        <begin position="67"/>
        <end position="86"/>
    </location>
</feature>
<evidence type="ECO:0000256" key="1">
    <source>
        <dbReference type="SAM" id="MobiDB-lite"/>
    </source>
</evidence>
<sequence length="194" mass="21352">SLPPSRPSFLSPPFPFSFCPRLHLSLLPSLPPFFVRSLSSFGRHLTPYSFICDNLVEGADSRDAGPPLRFPLLTPAPPSAPPTPPLRHLLQGLKVAPGRQSKEARRPETGERRDRALMSAVPFSWPLSLLQLANPRLHTPPSFSPLSTRLSPLLGGQAREGARGKRSQSQPSSRTRWGRRAGEESICPVESFLH</sequence>
<protein>
    <submittedName>
        <fullName evidence="2">Uncharacterized protein</fullName>
    </submittedName>
</protein>
<evidence type="ECO:0000313" key="2">
    <source>
        <dbReference type="EMBL" id="EWM23048.1"/>
    </source>
</evidence>
<feature type="compositionally biased region" description="Pro residues" evidence="1">
    <location>
        <begin position="74"/>
        <end position="85"/>
    </location>
</feature>
<name>W7THT2_9STRA</name>
<dbReference type="Proteomes" id="UP000019335">
    <property type="component" value="Chromosome 18"/>
</dbReference>
<feature type="non-terminal residue" evidence="2">
    <location>
        <position position="1"/>
    </location>
</feature>
<keyword evidence="3" id="KW-1185">Reference proteome</keyword>
<feature type="compositionally biased region" description="Basic and acidic residues" evidence="1">
    <location>
        <begin position="100"/>
        <end position="115"/>
    </location>
</feature>
<comment type="caution">
    <text evidence="2">The sequence shown here is derived from an EMBL/GenBank/DDBJ whole genome shotgun (WGS) entry which is preliminary data.</text>
</comment>